<evidence type="ECO:0000313" key="2">
    <source>
        <dbReference type="Proteomes" id="UP001501508"/>
    </source>
</evidence>
<protein>
    <submittedName>
        <fullName evidence="1">Uncharacterized protein</fullName>
    </submittedName>
</protein>
<sequence>MVATQGHSQKLYSLEELYLIGETGLEFYQYKGINGITKFVEEQGFEKWIIEDSTFYYKTGDHGEQMIAFSLRHYNWRFATIQSNIALMHVKNLKDKYQRTDIVPLHPGHIPYTNNEIPYVIEVRLDGEKEVYEFIFEAKSRYKHFHPGKKNMPGTKNPG</sequence>
<organism evidence="1 2">
    <name type="scientific">Ravibacter arvi</name>
    <dbReference type="NCBI Taxonomy" id="2051041"/>
    <lineage>
        <taxon>Bacteria</taxon>
        <taxon>Pseudomonadati</taxon>
        <taxon>Bacteroidota</taxon>
        <taxon>Cytophagia</taxon>
        <taxon>Cytophagales</taxon>
        <taxon>Spirosomataceae</taxon>
        <taxon>Ravibacter</taxon>
    </lineage>
</organism>
<gene>
    <name evidence="1" type="ORF">GCM10023091_37050</name>
</gene>
<reference evidence="2" key="1">
    <citation type="journal article" date="2019" name="Int. J. Syst. Evol. Microbiol.">
        <title>The Global Catalogue of Microorganisms (GCM) 10K type strain sequencing project: providing services to taxonomists for standard genome sequencing and annotation.</title>
        <authorList>
            <consortium name="The Broad Institute Genomics Platform"/>
            <consortium name="The Broad Institute Genome Sequencing Center for Infectious Disease"/>
            <person name="Wu L."/>
            <person name="Ma J."/>
        </authorList>
    </citation>
    <scope>NUCLEOTIDE SEQUENCE [LARGE SCALE GENOMIC DNA]</scope>
    <source>
        <strain evidence="2">JCM 31920</strain>
    </source>
</reference>
<proteinExistence type="predicted"/>
<dbReference type="EMBL" id="BAABEY010000033">
    <property type="protein sequence ID" value="GAA4445401.1"/>
    <property type="molecule type" value="Genomic_DNA"/>
</dbReference>
<accession>A0ABP8M9K5</accession>
<evidence type="ECO:0000313" key="1">
    <source>
        <dbReference type="EMBL" id="GAA4445401.1"/>
    </source>
</evidence>
<comment type="caution">
    <text evidence="1">The sequence shown here is derived from an EMBL/GenBank/DDBJ whole genome shotgun (WGS) entry which is preliminary data.</text>
</comment>
<keyword evidence="2" id="KW-1185">Reference proteome</keyword>
<dbReference type="Proteomes" id="UP001501508">
    <property type="component" value="Unassembled WGS sequence"/>
</dbReference>
<name>A0ABP8M9K5_9BACT</name>